<evidence type="ECO:0000313" key="1">
    <source>
        <dbReference type="EMBL" id="PCS22092.1"/>
    </source>
</evidence>
<gene>
    <name evidence="1" type="ORF">BTN49_2285</name>
</gene>
<accession>A0A2A5T1Q7</accession>
<keyword evidence="2" id="KW-1185">Reference proteome</keyword>
<keyword evidence="1" id="KW-0614">Plasmid</keyword>
<dbReference type="EMBL" id="NBYY01000026">
    <property type="protein sequence ID" value="PCS22092.1"/>
    <property type="molecule type" value="Genomic_DNA"/>
</dbReference>
<evidence type="ECO:0000313" key="2">
    <source>
        <dbReference type="Proteomes" id="UP000219020"/>
    </source>
</evidence>
<geneLocation type="plasmid" evidence="2">
    <name>pmj3</name>
</geneLocation>
<reference evidence="2" key="1">
    <citation type="submission" date="2017-04" db="EMBL/GenBank/DDBJ databases">
        <title>Genome evolution of the luminous symbionts of deep sea anglerfish.</title>
        <authorList>
            <person name="Hendry T.A."/>
        </authorList>
    </citation>
    <scope>NUCLEOTIDE SEQUENCE [LARGE SCALE GENOMIC DNA]</scope>
    <source>
        <plasmid evidence="2">pmj3</plasmid>
    </source>
</reference>
<sequence length="44" mass="4951">MLAPVYIQKSFNLVELLLFRVVGWAGEFMPPVENIMVSLISRAA</sequence>
<proteinExistence type="predicted"/>
<protein>
    <submittedName>
        <fullName evidence="1">Uncharacterized protein</fullName>
    </submittedName>
</protein>
<organism evidence="1 2">
    <name type="scientific">Candidatus Enterovibrio escicola</name>
    <dbReference type="NCBI Taxonomy" id="1927127"/>
    <lineage>
        <taxon>Bacteria</taxon>
        <taxon>Pseudomonadati</taxon>
        <taxon>Pseudomonadota</taxon>
        <taxon>Gammaproteobacteria</taxon>
        <taxon>Vibrionales</taxon>
        <taxon>Vibrionaceae</taxon>
        <taxon>Enterovibrio</taxon>
    </lineage>
</organism>
<dbReference type="AlphaFoldDB" id="A0A2A5T1Q7"/>
<comment type="caution">
    <text evidence="1">The sequence shown here is derived from an EMBL/GenBank/DDBJ whole genome shotgun (WGS) entry which is preliminary data.</text>
</comment>
<dbReference type="Proteomes" id="UP000219020">
    <property type="component" value="Plasmid pMJ3"/>
</dbReference>
<name>A0A2A5T1Q7_9GAMM</name>